<dbReference type="AlphaFoldDB" id="A0AAV4XLQ4"/>
<name>A0AAV4XLQ4_CAEEX</name>
<evidence type="ECO:0000256" key="1">
    <source>
        <dbReference type="SAM" id="Coils"/>
    </source>
</evidence>
<gene>
    <name evidence="2" type="ORF">CEXT_612501</name>
</gene>
<keyword evidence="3" id="KW-1185">Reference proteome</keyword>
<keyword evidence="1" id="KW-0175">Coiled coil</keyword>
<dbReference type="Proteomes" id="UP001054945">
    <property type="component" value="Unassembled WGS sequence"/>
</dbReference>
<evidence type="ECO:0000313" key="3">
    <source>
        <dbReference type="Proteomes" id="UP001054945"/>
    </source>
</evidence>
<sequence>MQKILLRNKESPASVPLSISVSTASDVTACSAENCIAANQKLFDTFKTMENKTMEKNQDYGKDTQELKHVQKLSFYAAESASEFMSSYWRNLARLSSDMPRDQLSASEFIPFDLINLPRQSSDMSRDQVFESDWSSALRNLSRQASGMSRDQMCDTENNSESEILTKLKFAVEKIERQNEILNSDGSVLEKKIKNLTSTKTELYSLEDCENHLVQIEDLYSYVENFLKDTEQLLTTYNEYNEISFTEDPDFVENNSILHERFQVGKLRLGLTYMNFNEKFSQFISYKNELELLHSVLKDSLN</sequence>
<reference evidence="2 3" key="1">
    <citation type="submission" date="2021-06" db="EMBL/GenBank/DDBJ databases">
        <title>Caerostris extrusa draft genome.</title>
        <authorList>
            <person name="Kono N."/>
            <person name="Arakawa K."/>
        </authorList>
    </citation>
    <scope>NUCLEOTIDE SEQUENCE [LARGE SCALE GENOMIC DNA]</scope>
</reference>
<proteinExistence type="predicted"/>
<feature type="coiled-coil region" evidence="1">
    <location>
        <begin position="165"/>
        <end position="192"/>
    </location>
</feature>
<accession>A0AAV4XLQ4</accession>
<dbReference type="EMBL" id="BPLR01000446">
    <property type="protein sequence ID" value="GIY94876.1"/>
    <property type="molecule type" value="Genomic_DNA"/>
</dbReference>
<organism evidence="2 3">
    <name type="scientific">Caerostris extrusa</name>
    <name type="common">Bark spider</name>
    <name type="synonym">Caerostris bankana</name>
    <dbReference type="NCBI Taxonomy" id="172846"/>
    <lineage>
        <taxon>Eukaryota</taxon>
        <taxon>Metazoa</taxon>
        <taxon>Ecdysozoa</taxon>
        <taxon>Arthropoda</taxon>
        <taxon>Chelicerata</taxon>
        <taxon>Arachnida</taxon>
        <taxon>Araneae</taxon>
        <taxon>Araneomorphae</taxon>
        <taxon>Entelegynae</taxon>
        <taxon>Araneoidea</taxon>
        <taxon>Araneidae</taxon>
        <taxon>Caerostris</taxon>
    </lineage>
</organism>
<protein>
    <submittedName>
        <fullName evidence="2">Uncharacterized protein</fullName>
    </submittedName>
</protein>
<comment type="caution">
    <text evidence="2">The sequence shown here is derived from an EMBL/GenBank/DDBJ whole genome shotgun (WGS) entry which is preliminary data.</text>
</comment>
<evidence type="ECO:0000313" key="2">
    <source>
        <dbReference type="EMBL" id="GIY94876.1"/>
    </source>
</evidence>